<evidence type="ECO:0000256" key="2">
    <source>
        <dbReference type="ARBA" id="ARBA00022692"/>
    </source>
</evidence>
<dbReference type="Pfam" id="PF14724">
    <property type="entry name" value="mit_SMPDase"/>
    <property type="match status" value="2"/>
</dbReference>
<feature type="transmembrane region" description="Helical" evidence="5">
    <location>
        <begin position="763"/>
        <end position="782"/>
    </location>
</feature>
<evidence type="ECO:0000256" key="3">
    <source>
        <dbReference type="ARBA" id="ARBA00022989"/>
    </source>
</evidence>
<evidence type="ECO:0000256" key="1">
    <source>
        <dbReference type="ARBA" id="ARBA00004167"/>
    </source>
</evidence>
<sequence length="832" mass="97163">MTKTFRGPLVLTEVAKLESFRNRCWYNGGLVQCASMAAITADLSTVNFYCNFRNSLRNNPDSFARSNICQLQCDHSSWFLLPLNVQVKLRNAVYLYPMQKRVTELTYILQECSMKDVQIIFPFLVEHIFGVNPSFGNGWNLLGTSRTSNCGDFDALYTFLHPFGTLFEIIYKLLGDVYSKYEYPITLLPQRLRQMILDGSVPQFFVDKLQIDPNFRAPTALVLNSFEFYLFHFAFHLLNSWHDQENLKVNCDTIYLHLSDQYLQHFLPIETSVVLPIVPIHQAISLPRSPTPQVQPQVTPKLFKTSAVKIGSASLSPPAVSQPHAEIWRSETFIQITIYFWLSELRSPEDNLPKESHLRVVRNMIKHIHYFVNNFHNDGSAIDELRKICHSLYRRPIYTFLRRNIHHWPLDSSFLLMLETYLSFIQPWRYVKYNVRNREESSVVEQRWYNFIVENFPAYTVLLREIIPRFLRMDLTSPKHAHMLYRLSKVLSLPKLTDYLREIESCLEETKFGNDTAYLSPGQYRSPKSSSPGCPYKPLFDCEFRAQIHEFLINVQRSLILVQDWLNSSVAQQKMKKSGLLQSLKECLFWTGSVDDYTIEERRKTATYLEVSRLLLSSAFEIPLPELLEGKANSADKSTSTSGIDLDATRQMSGLMENLMLDPKIWRKRTKLIRYDANPDMEPIRSTEITFLVRFFHQISTRINELYGERFKQLWNRTDIWGLVAKQLLAPPCRYHYFDKSVPGNFARRVSVELPPRISLRALASHQTISYFFLSGLLAFLYRYPIIPFYFFVFFLYIFLLFLKALMLYVIGSRREAPAPEPFVPLDVSFNE</sequence>
<keyword evidence="4 5" id="KW-0472">Membrane</keyword>
<dbReference type="InterPro" id="IPR024129">
    <property type="entry name" value="Sphingomy_SMPD4"/>
</dbReference>
<feature type="transmembrane region" description="Helical" evidence="5">
    <location>
        <begin position="789"/>
        <end position="811"/>
    </location>
</feature>
<dbReference type="GO" id="GO:0046513">
    <property type="term" value="P:ceramide biosynthetic process"/>
    <property type="evidence" value="ECO:0007669"/>
    <property type="project" value="TreeGrafter"/>
</dbReference>
<dbReference type="PANTHER" id="PTHR12988:SF6">
    <property type="entry name" value="SPHINGOMYELIN PHOSPHODIESTERASE 4"/>
    <property type="match status" value="1"/>
</dbReference>
<proteinExistence type="predicted"/>
<dbReference type="GO" id="GO:0006685">
    <property type="term" value="P:sphingomyelin catabolic process"/>
    <property type="evidence" value="ECO:0007669"/>
    <property type="project" value="TreeGrafter"/>
</dbReference>
<dbReference type="EMBL" id="JARGDH010000003">
    <property type="protein sequence ID" value="KAL0272445.1"/>
    <property type="molecule type" value="Genomic_DNA"/>
</dbReference>
<reference evidence="6" key="1">
    <citation type="journal article" date="2024" name="Gigascience">
        <title>Chromosome-level genome of the poultry shaft louse Menopon gallinae provides insight into the host-switching and adaptive evolution of parasitic lice.</title>
        <authorList>
            <person name="Xu Y."/>
            <person name="Ma L."/>
            <person name="Liu S."/>
            <person name="Liang Y."/>
            <person name="Liu Q."/>
            <person name="He Z."/>
            <person name="Tian L."/>
            <person name="Duan Y."/>
            <person name="Cai W."/>
            <person name="Li H."/>
            <person name="Song F."/>
        </authorList>
    </citation>
    <scope>NUCLEOTIDE SEQUENCE</scope>
    <source>
        <strain evidence="6">Cailab_2023a</strain>
    </source>
</reference>
<dbReference type="GO" id="GO:0016020">
    <property type="term" value="C:membrane"/>
    <property type="evidence" value="ECO:0007669"/>
    <property type="project" value="UniProtKB-SubCell"/>
</dbReference>
<keyword evidence="2 5" id="KW-0812">Transmembrane</keyword>
<keyword evidence="3 5" id="KW-1133">Transmembrane helix</keyword>
<protein>
    <recommendedName>
        <fullName evidence="7">Sphingomyelin phosphodiesterase 4</fullName>
    </recommendedName>
</protein>
<dbReference type="GO" id="GO:0046475">
    <property type="term" value="P:glycerophospholipid catabolic process"/>
    <property type="evidence" value="ECO:0007669"/>
    <property type="project" value="TreeGrafter"/>
</dbReference>
<comment type="caution">
    <text evidence="6">The sequence shown here is derived from an EMBL/GenBank/DDBJ whole genome shotgun (WGS) entry which is preliminary data.</text>
</comment>
<dbReference type="PANTHER" id="PTHR12988">
    <property type="entry name" value="SPHINGOMYELIN PHOSPHODIESTERASE 4"/>
    <property type="match status" value="1"/>
</dbReference>
<name>A0AAW2HR84_9NEOP</name>
<evidence type="ECO:0008006" key="7">
    <source>
        <dbReference type="Google" id="ProtNLM"/>
    </source>
</evidence>
<evidence type="ECO:0000256" key="4">
    <source>
        <dbReference type="ARBA" id="ARBA00023136"/>
    </source>
</evidence>
<comment type="subcellular location">
    <subcellularLocation>
        <location evidence="1">Membrane</location>
        <topology evidence="1">Single-pass membrane protein</topology>
    </subcellularLocation>
</comment>
<organism evidence="6">
    <name type="scientific">Menopon gallinae</name>
    <name type="common">poultry shaft louse</name>
    <dbReference type="NCBI Taxonomy" id="328185"/>
    <lineage>
        <taxon>Eukaryota</taxon>
        <taxon>Metazoa</taxon>
        <taxon>Ecdysozoa</taxon>
        <taxon>Arthropoda</taxon>
        <taxon>Hexapoda</taxon>
        <taxon>Insecta</taxon>
        <taxon>Pterygota</taxon>
        <taxon>Neoptera</taxon>
        <taxon>Paraneoptera</taxon>
        <taxon>Psocodea</taxon>
        <taxon>Troctomorpha</taxon>
        <taxon>Phthiraptera</taxon>
        <taxon>Amblycera</taxon>
        <taxon>Menoponidae</taxon>
        <taxon>Menopon</taxon>
    </lineage>
</organism>
<gene>
    <name evidence="6" type="ORF">PYX00_005408</name>
</gene>
<evidence type="ECO:0000256" key="5">
    <source>
        <dbReference type="SAM" id="Phobius"/>
    </source>
</evidence>
<accession>A0AAW2HR84</accession>
<dbReference type="AlphaFoldDB" id="A0AAW2HR84"/>
<dbReference type="GO" id="GO:0050290">
    <property type="term" value="F:sphingomyelin phosphodiesterase D activity"/>
    <property type="evidence" value="ECO:0007669"/>
    <property type="project" value="InterPro"/>
</dbReference>
<evidence type="ECO:0000313" key="6">
    <source>
        <dbReference type="EMBL" id="KAL0272445.1"/>
    </source>
</evidence>